<dbReference type="Proteomes" id="UP000759131">
    <property type="component" value="Unassembled WGS sequence"/>
</dbReference>
<keyword evidence="1" id="KW-0805">Transcription regulation</keyword>
<feature type="compositionally biased region" description="Low complexity" evidence="4">
    <location>
        <begin position="22"/>
        <end position="41"/>
    </location>
</feature>
<evidence type="ECO:0000256" key="1">
    <source>
        <dbReference type="ARBA" id="ARBA00023015"/>
    </source>
</evidence>
<reference evidence="5" key="1">
    <citation type="submission" date="2020-11" db="EMBL/GenBank/DDBJ databases">
        <authorList>
            <person name="Tran Van P."/>
        </authorList>
    </citation>
    <scope>NUCLEOTIDE SEQUENCE</scope>
</reference>
<evidence type="ECO:0000313" key="5">
    <source>
        <dbReference type="EMBL" id="CAD7624907.1"/>
    </source>
</evidence>
<proteinExistence type="predicted"/>
<dbReference type="SUPFAM" id="SSF48508">
    <property type="entry name" value="Nuclear receptor ligand-binding domain"/>
    <property type="match status" value="1"/>
</dbReference>
<keyword evidence="6" id="KW-1185">Reference proteome</keyword>
<keyword evidence="2" id="KW-0804">Transcription</keyword>
<organism evidence="5">
    <name type="scientific">Medioppia subpectinata</name>
    <dbReference type="NCBI Taxonomy" id="1979941"/>
    <lineage>
        <taxon>Eukaryota</taxon>
        <taxon>Metazoa</taxon>
        <taxon>Ecdysozoa</taxon>
        <taxon>Arthropoda</taxon>
        <taxon>Chelicerata</taxon>
        <taxon>Arachnida</taxon>
        <taxon>Acari</taxon>
        <taxon>Acariformes</taxon>
        <taxon>Sarcoptiformes</taxon>
        <taxon>Oribatida</taxon>
        <taxon>Brachypylina</taxon>
        <taxon>Oppioidea</taxon>
        <taxon>Oppiidae</taxon>
        <taxon>Medioppia</taxon>
    </lineage>
</organism>
<feature type="region of interest" description="Disordered" evidence="4">
    <location>
        <begin position="22"/>
        <end position="43"/>
    </location>
</feature>
<dbReference type="AlphaFoldDB" id="A0A7R9PYQ1"/>
<evidence type="ECO:0000313" key="6">
    <source>
        <dbReference type="Proteomes" id="UP000759131"/>
    </source>
</evidence>
<dbReference type="EMBL" id="CAJPIZ010002663">
    <property type="protein sequence ID" value="CAG2105337.1"/>
    <property type="molecule type" value="Genomic_DNA"/>
</dbReference>
<evidence type="ECO:0000256" key="2">
    <source>
        <dbReference type="ARBA" id="ARBA00023163"/>
    </source>
</evidence>
<keyword evidence="3" id="KW-0675">Receptor</keyword>
<dbReference type="InterPro" id="IPR035500">
    <property type="entry name" value="NHR-like_dom_sf"/>
</dbReference>
<evidence type="ECO:0000256" key="4">
    <source>
        <dbReference type="SAM" id="MobiDB-lite"/>
    </source>
</evidence>
<dbReference type="Gene3D" id="1.10.565.10">
    <property type="entry name" value="Retinoid X Receptor"/>
    <property type="match status" value="1"/>
</dbReference>
<name>A0A7R9PYQ1_9ACAR</name>
<dbReference type="EMBL" id="OC857238">
    <property type="protein sequence ID" value="CAD7624907.1"/>
    <property type="molecule type" value="Genomic_DNA"/>
</dbReference>
<evidence type="ECO:0000256" key="3">
    <source>
        <dbReference type="ARBA" id="ARBA00023170"/>
    </source>
</evidence>
<accession>A0A7R9PYQ1</accession>
<protein>
    <submittedName>
        <fullName evidence="5">Uncharacterized protein</fullName>
    </submittedName>
</protein>
<sequence length="263" mass="30186">MSPTHSINAKINAGASIYKSNTSSATSSINGNNSNSNSETTFPLEIPETFPEFEESLSNFTYLHFEYRQHLERQFSIIPVLTVERPIGGGDYSSHLNDTECHKLRTLVTLFSEPINPAILTPTGVLYCEMYATIGHNLELLMVDVIRKCNRLDDFANICESDRYNLIKYGCVELSYMRNISRLQQHVYMYLLQRYLLLRSGSEMDGRTKFASLMKTVIDLKYFAQKHRERIETFTNRNLVPNGLLTELFDLKCNVDICYSDTI</sequence>
<gene>
    <name evidence="5" type="ORF">OSB1V03_LOCUS5345</name>
</gene>